<evidence type="ECO:0000256" key="4">
    <source>
        <dbReference type="ARBA" id="ARBA00023136"/>
    </source>
</evidence>
<proteinExistence type="predicted"/>
<feature type="transmembrane region" description="Helical" evidence="5">
    <location>
        <begin position="91"/>
        <end position="109"/>
    </location>
</feature>
<evidence type="ECO:0000256" key="5">
    <source>
        <dbReference type="SAM" id="Phobius"/>
    </source>
</evidence>
<evidence type="ECO:0000259" key="6">
    <source>
        <dbReference type="Pfam" id="PF04116"/>
    </source>
</evidence>
<feature type="transmembrane region" description="Helical" evidence="5">
    <location>
        <begin position="157"/>
        <end position="180"/>
    </location>
</feature>
<dbReference type="GO" id="GO:0005506">
    <property type="term" value="F:iron ion binding"/>
    <property type="evidence" value="ECO:0007669"/>
    <property type="project" value="InterPro"/>
</dbReference>
<dbReference type="InterPro" id="IPR006694">
    <property type="entry name" value="Fatty_acid_hydroxylase"/>
</dbReference>
<dbReference type="Proteomes" id="UP000199679">
    <property type="component" value="Chromosome I"/>
</dbReference>
<keyword evidence="8" id="KW-1185">Reference proteome</keyword>
<dbReference type="OrthoDB" id="9770329at2"/>
<dbReference type="InterPro" id="IPR050307">
    <property type="entry name" value="Sterol_Desaturase_Related"/>
</dbReference>
<evidence type="ECO:0000313" key="7">
    <source>
        <dbReference type="EMBL" id="SDS64459.1"/>
    </source>
</evidence>
<evidence type="ECO:0000256" key="3">
    <source>
        <dbReference type="ARBA" id="ARBA00022989"/>
    </source>
</evidence>
<comment type="subcellular location">
    <subcellularLocation>
        <location evidence="1">Membrane</location>
    </subcellularLocation>
</comment>
<dbReference type="Pfam" id="PF04116">
    <property type="entry name" value="FA_hydroxylase"/>
    <property type="match status" value="1"/>
</dbReference>
<evidence type="ECO:0000313" key="8">
    <source>
        <dbReference type="Proteomes" id="UP000199679"/>
    </source>
</evidence>
<feature type="domain" description="Fatty acid hydroxylase" evidence="6">
    <location>
        <begin position="91"/>
        <end position="226"/>
    </location>
</feature>
<keyword evidence="4 5" id="KW-0472">Membrane</keyword>
<keyword evidence="2 5" id="KW-0812">Transmembrane</keyword>
<reference evidence="7 8" key="1">
    <citation type="submission" date="2016-10" db="EMBL/GenBank/DDBJ databases">
        <authorList>
            <person name="de Groot N.N."/>
        </authorList>
    </citation>
    <scope>NUCLEOTIDE SEQUENCE [LARGE SCALE GENOMIC DNA]</scope>
    <source>
        <strain evidence="7 8">MP1X4</strain>
    </source>
</reference>
<dbReference type="GO" id="GO:0016491">
    <property type="term" value="F:oxidoreductase activity"/>
    <property type="evidence" value="ECO:0007669"/>
    <property type="project" value="InterPro"/>
</dbReference>
<dbReference type="STRING" id="652787.SAMN05216490_1534"/>
<organism evidence="7 8">
    <name type="scientific">Mucilaginibacter mallensis</name>
    <dbReference type="NCBI Taxonomy" id="652787"/>
    <lineage>
        <taxon>Bacteria</taxon>
        <taxon>Pseudomonadati</taxon>
        <taxon>Bacteroidota</taxon>
        <taxon>Sphingobacteriia</taxon>
        <taxon>Sphingobacteriales</taxon>
        <taxon>Sphingobacteriaceae</taxon>
        <taxon>Mucilaginibacter</taxon>
    </lineage>
</organism>
<dbReference type="PANTHER" id="PTHR11863">
    <property type="entry name" value="STEROL DESATURASE"/>
    <property type="match status" value="1"/>
</dbReference>
<dbReference type="AlphaFoldDB" id="A0A1H1TXW7"/>
<protein>
    <submittedName>
        <fullName evidence="7">Fatty acid hydroxylase superfamily protein</fullName>
    </submittedName>
</protein>
<dbReference type="RefSeq" id="WP_091370891.1">
    <property type="nucleotide sequence ID" value="NZ_LT629740.1"/>
</dbReference>
<evidence type="ECO:0000256" key="1">
    <source>
        <dbReference type="ARBA" id="ARBA00004370"/>
    </source>
</evidence>
<sequence>MLRFLSTQSPFNLWVIFLIENFAVTGLSLLFGWVILKISKSPVRLATVKEWFICCVTNLINTAITYLGFWLWLHGNIIFSFDLNWRIVPDFLILFLAMDLCMYGFHYIIHNSGIYKSIHSFHHTYENPTPIDLFVLHPLETVSFGLLWLIIISLYSFNFYAVFIYLVVNVGFGIIGHLGFEPFPANIRNSLPLKYLGTSTFHHKHHLDITHNYGFYTNIWDKLFKTYKV</sequence>
<evidence type="ECO:0000256" key="2">
    <source>
        <dbReference type="ARBA" id="ARBA00022692"/>
    </source>
</evidence>
<gene>
    <name evidence="7" type="ORF">SAMN05216490_1534</name>
</gene>
<feature type="transmembrane region" description="Helical" evidence="5">
    <location>
        <begin position="12"/>
        <end position="36"/>
    </location>
</feature>
<accession>A0A1H1TXW7</accession>
<keyword evidence="3 5" id="KW-1133">Transmembrane helix</keyword>
<name>A0A1H1TXW7_MUCMA</name>
<dbReference type="EMBL" id="LT629740">
    <property type="protein sequence ID" value="SDS64459.1"/>
    <property type="molecule type" value="Genomic_DNA"/>
</dbReference>
<dbReference type="GO" id="GO:0008610">
    <property type="term" value="P:lipid biosynthetic process"/>
    <property type="evidence" value="ECO:0007669"/>
    <property type="project" value="InterPro"/>
</dbReference>
<feature type="transmembrane region" description="Helical" evidence="5">
    <location>
        <begin position="130"/>
        <end position="151"/>
    </location>
</feature>
<feature type="transmembrane region" description="Helical" evidence="5">
    <location>
        <begin position="48"/>
        <end position="71"/>
    </location>
</feature>
<dbReference type="GO" id="GO:0016020">
    <property type="term" value="C:membrane"/>
    <property type="evidence" value="ECO:0007669"/>
    <property type="project" value="UniProtKB-SubCell"/>
</dbReference>